<keyword evidence="3" id="KW-1185">Reference proteome</keyword>
<dbReference type="SUPFAM" id="SSF51735">
    <property type="entry name" value="NAD(P)-binding Rossmann-fold domains"/>
    <property type="match status" value="1"/>
</dbReference>
<protein>
    <submittedName>
        <fullName evidence="2">SDR family oxidoreductase</fullName>
    </submittedName>
</protein>
<accession>A0AAE3P4V7</accession>
<dbReference type="RefSeq" id="WP_321536816.1">
    <property type="nucleotide sequence ID" value="NZ_JARGDL010000024.1"/>
</dbReference>
<organism evidence="2 3">
    <name type="scientific">Stygiobacter electus</name>
    <dbReference type="NCBI Taxonomy" id="3032292"/>
    <lineage>
        <taxon>Bacteria</taxon>
        <taxon>Pseudomonadati</taxon>
        <taxon>Ignavibacteriota</taxon>
        <taxon>Ignavibacteria</taxon>
        <taxon>Ignavibacteriales</taxon>
        <taxon>Melioribacteraceae</taxon>
        <taxon>Stygiobacter</taxon>
    </lineage>
</organism>
<dbReference type="InterPro" id="IPR050177">
    <property type="entry name" value="Lipid_A_modif_metabolic_enz"/>
</dbReference>
<dbReference type="InterPro" id="IPR001509">
    <property type="entry name" value="Epimerase_deHydtase"/>
</dbReference>
<dbReference type="AlphaFoldDB" id="A0AAE3P4V7"/>
<evidence type="ECO:0000313" key="3">
    <source>
        <dbReference type="Proteomes" id="UP001221302"/>
    </source>
</evidence>
<sequence>MKVLFIGGTGVISSECSNLCVEKGIDLFLLNRGESFRKAPIKSKIIIGDVRRDNLFHLANENFDVVVDWIAYTKDHVKKDYEIFKGKVKQYIFISSASAYHKPILNLPIDESTPLHNPFWEYSRNKIECENFLMEKFKEENFPVTIVRPSHTYDRTKNPFKENYLPFYRMKNGKEIIIHDDGNSLWTLTHSKDFAVGFCGLIGNDKTIGEAFNITSDETLTWNEIAKILADNSGFELKISHIPSSFIKKYDDEWGDGLLGDKAHSVKFDNSKIKKFVPEFNCKIKFENGAKEIVDWYSQKENQIVNFQLDELMDKIINDYKN</sequence>
<gene>
    <name evidence="2" type="ORF">P0M35_12845</name>
</gene>
<dbReference type="CDD" id="cd05265">
    <property type="entry name" value="SDR_a1"/>
    <property type="match status" value="1"/>
</dbReference>
<comment type="caution">
    <text evidence="2">The sequence shown here is derived from an EMBL/GenBank/DDBJ whole genome shotgun (WGS) entry which is preliminary data.</text>
</comment>
<dbReference type="Gene3D" id="3.40.50.720">
    <property type="entry name" value="NAD(P)-binding Rossmann-like Domain"/>
    <property type="match status" value="1"/>
</dbReference>
<dbReference type="Pfam" id="PF01370">
    <property type="entry name" value="Epimerase"/>
    <property type="match status" value="1"/>
</dbReference>
<dbReference type="PANTHER" id="PTHR43245">
    <property type="entry name" value="BIFUNCTIONAL POLYMYXIN RESISTANCE PROTEIN ARNA"/>
    <property type="match status" value="1"/>
</dbReference>
<proteinExistence type="predicted"/>
<evidence type="ECO:0000259" key="1">
    <source>
        <dbReference type="Pfam" id="PF01370"/>
    </source>
</evidence>
<reference evidence="2" key="1">
    <citation type="submission" date="2023-03" db="EMBL/GenBank/DDBJ databases">
        <title>Stygiobacter electus gen. nov., sp. nov., facultatively anaerobic thermotolerant bacterium of the class Ignavibacteria from a well of Yessentuki mineral water deposit.</title>
        <authorList>
            <person name="Podosokorskaya O.A."/>
            <person name="Elcheninov A.G."/>
            <person name="Petrova N.F."/>
            <person name="Zavarzina D.G."/>
            <person name="Kublanov I.V."/>
            <person name="Merkel A.Y."/>
        </authorList>
    </citation>
    <scope>NUCLEOTIDE SEQUENCE</scope>
    <source>
        <strain evidence="2">09-Me</strain>
    </source>
</reference>
<evidence type="ECO:0000313" key="2">
    <source>
        <dbReference type="EMBL" id="MDF1613045.1"/>
    </source>
</evidence>
<name>A0AAE3P4V7_9BACT</name>
<dbReference type="InterPro" id="IPR036291">
    <property type="entry name" value="NAD(P)-bd_dom_sf"/>
</dbReference>
<dbReference type="EMBL" id="JARGDL010000024">
    <property type="protein sequence ID" value="MDF1613045.1"/>
    <property type="molecule type" value="Genomic_DNA"/>
</dbReference>
<feature type="domain" description="NAD-dependent epimerase/dehydratase" evidence="1">
    <location>
        <begin position="4"/>
        <end position="214"/>
    </location>
</feature>
<dbReference type="Proteomes" id="UP001221302">
    <property type="component" value="Unassembled WGS sequence"/>
</dbReference>